<evidence type="ECO:0000256" key="2">
    <source>
        <dbReference type="ARBA" id="ARBA00022679"/>
    </source>
</evidence>
<keyword evidence="2" id="KW-0808">Transferase</keyword>
<evidence type="ECO:0000256" key="1">
    <source>
        <dbReference type="ARBA" id="ARBA00022603"/>
    </source>
</evidence>
<dbReference type="InterPro" id="IPR007757">
    <property type="entry name" value="MT-A70-like"/>
</dbReference>
<feature type="region of interest" description="Disordered" evidence="5">
    <location>
        <begin position="108"/>
        <end position="145"/>
    </location>
</feature>
<proteinExistence type="inferred from homology"/>
<dbReference type="Pfam" id="PF05063">
    <property type="entry name" value="MT-A70"/>
    <property type="match status" value="1"/>
</dbReference>
<evidence type="ECO:0000256" key="4">
    <source>
        <dbReference type="PROSITE-ProRule" id="PRU00489"/>
    </source>
</evidence>
<evidence type="ECO:0000256" key="5">
    <source>
        <dbReference type="SAM" id="MobiDB-lite"/>
    </source>
</evidence>
<dbReference type="PANTHER" id="PTHR12829">
    <property type="entry name" value="N6-ADENOSINE-METHYLTRANSFERASE"/>
    <property type="match status" value="1"/>
</dbReference>
<dbReference type="GO" id="GO:0032259">
    <property type="term" value="P:methylation"/>
    <property type="evidence" value="ECO:0007669"/>
    <property type="project" value="UniProtKB-KW"/>
</dbReference>
<dbReference type="InterPro" id="IPR002052">
    <property type="entry name" value="DNA_methylase_N6_adenine_CS"/>
</dbReference>
<feature type="compositionally biased region" description="Basic and acidic residues" evidence="5">
    <location>
        <begin position="128"/>
        <end position="142"/>
    </location>
</feature>
<dbReference type="GO" id="GO:0008168">
    <property type="term" value="F:methyltransferase activity"/>
    <property type="evidence" value="ECO:0007669"/>
    <property type="project" value="UniProtKB-KW"/>
</dbReference>
<sequence>MTDLKIKQEFKDLIPPLSKEEFEGLEKNILTNGCEESIKLWHGYIVDGHNRYNICTKHNIPFKPEELKKETEQDVLLWIIDHQLDRRNISIYSRGKLILRKKNELSKGQGHRSDLENVEPPLNWGEVNSDRRERETDRKLSKESGIGHNTLSRIAKIEERATPEQKKALEENRVSVNDIFTKIQKEEKRANRDATLQATEFPKGKYRVIYADPPWEYYTRQEAEKHYHTMPLDELCAMPVKDISDENAVLFLWVTAPLLPSSLRLIEAWGFEHKTQFIWDKVKHNMGYYSSVRHELLLVCTKGSCTPDNVELIDSVQSIERTRHSEKPEEFRKIIETLYKYGNKIELFARKKTEGWDVYGNEITEE</sequence>
<organism evidence="6">
    <name type="scientific">Candidatus Kentrum sp. SD</name>
    <dbReference type="NCBI Taxonomy" id="2126332"/>
    <lineage>
        <taxon>Bacteria</taxon>
        <taxon>Pseudomonadati</taxon>
        <taxon>Pseudomonadota</taxon>
        <taxon>Gammaproteobacteria</taxon>
        <taxon>Candidatus Kentrum</taxon>
    </lineage>
</organism>
<keyword evidence="3" id="KW-0949">S-adenosyl-L-methionine</keyword>
<reference evidence="6" key="1">
    <citation type="submission" date="2019-02" db="EMBL/GenBank/DDBJ databases">
        <authorList>
            <person name="Gruber-Vodicka R. H."/>
            <person name="Seah K. B. B."/>
        </authorList>
    </citation>
    <scope>NUCLEOTIDE SEQUENCE</scope>
    <source>
        <strain evidence="6">BECK_S1320</strain>
    </source>
</reference>
<dbReference type="GO" id="GO:0003676">
    <property type="term" value="F:nucleic acid binding"/>
    <property type="evidence" value="ECO:0007669"/>
    <property type="project" value="InterPro"/>
</dbReference>
<dbReference type="InterPro" id="IPR029063">
    <property type="entry name" value="SAM-dependent_MTases_sf"/>
</dbReference>
<keyword evidence="1 6" id="KW-0489">Methyltransferase</keyword>
<dbReference type="EMBL" id="CAADFU010000163">
    <property type="protein sequence ID" value="VFK49195.1"/>
    <property type="molecule type" value="Genomic_DNA"/>
</dbReference>
<dbReference type="PROSITE" id="PS00092">
    <property type="entry name" value="N6_MTASE"/>
    <property type="match status" value="1"/>
</dbReference>
<dbReference type="PANTHER" id="PTHR12829:SF7">
    <property type="entry name" value="N6-ADENOSINE-METHYLTRANSFERASE CATALYTIC SUBUNIT"/>
    <property type="match status" value="1"/>
</dbReference>
<protein>
    <submittedName>
        <fullName evidence="6">N6-adenosine-specific RNA methylase IME4</fullName>
    </submittedName>
</protein>
<accession>A0A450Z5W8</accession>
<dbReference type="AlphaFoldDB" id="A0A450Z5W8"/>
<dbReference type="Gene3D" id="3.40.50.150">
    <property type="entry name" value="Vaccinia Virus protein VP39"/>
    <property type="match status" value="1"/>
</dbReference>
<comment type="similarity">
    <text evidence="4">Belongs to the MT-A70-like family.</text>
</comment>
<evidence type="ECO:0000256" key="3">
    <source>
        <dbReference type="ARBA" id="ARBA00022691"/>
    </source>
</evidence>
<name>A0A450Z5W8_9GAMM</name>
<evidence type="ECO:0000313" key="6">
    <source>
        <dbReference type="EMBL" id="VFK49195.1"/>
    </source>
</evidence>
<gene>
    <name evidence="6" type="ORF">BECKSD772E_GA0070983_11633</name>
</gene>
<dbReference type="PROSITE" id="PS51143">
    <property type="entry name" value="MT_A70"/>
    <property type="match status" value="1"/>
</dbReference>
<dbReference type="SUPFAM" id="SSF53335">
    <property type="entry name" value="S-adenosyl-L-methionine-dependent methyltransferases"/>
    <property type="match status" value="1"/>
</dbReference>